<dbReference type="OrthoDB" id="6278596at2759"/>
<comment type="caution">
    <text evidence="4">The sequence shown here is derived from an EMBL/GenBank/DDBJ whole genome shotgun (WGS) entry which is preliminary data.</text>
</comment>
<dbReference type="PANTHER" id="PTHR14374">
    <property type="entry name" value="FOIE GRAS"/>
    <property type="match status" value="1"/>
</dbReference>
<keyword evidence="5" id="KW-1185">Reference proteome</keyword>
<reference evidence="4" key="1">
    <citation type="submission" date="2021-03" db="EMBL/GenBank/DDBJ databases">
        <authorList>
            <person name="Tagirdzhanova G."/>
        </authorList>
    </citation>
    <scope>NUCLEOTIDE SEQUENCE</scope>
</reference>
<dbReference type="AlphaFoldDB" id="A0A8H3EI04"/>
<evidence type="ECO:0000259" key="2">
    <source>
        <dbReference type="Pfam" id="PF07919"/>
    </source>
</evidence>
<dbReference type="Proteomes" id="UP000664169">
    <property type="component" value="Unassembled WGS sequence"/>
</dbReference>
<feature type="region of interest" description="Disordered" evidence="1">
    <location>
        <begin position="278"/>
        <end position="297"/>
    </location>
</feature>
<name>A0A8H3EI04_9LECA</name>
<evidence type="ECO:0000313" key="5">
    <source>
        <dbReference type="Proteomes" id="UP000664169"/>
    </source>
</evidence>
<evidence type="ECO:0000259" key="3">
    <source>
        <dbReference type="Pfam" id="PF11817"/>
    </source>
</evidence>
<feature type="region of interest" description="Disordered" evidence="1">
    <location>
        <begin position="102"/>
        <end position="124"/>
    </location>
</feature>
<protein>
    <submittedName>
        <fullName evidence="4">Uncharacterized protein</fullName>
    </submittedName>
</protein>
<sequence length="1239" mass="139503">MDGYPADYIGHNLPFVLLFGIGSTEPKPLLPAEKGFPLLQEKGIYISSELPNVTGPAADQLLGNFHEFDARDASWNSRPGKGKMGTMGFTFRTVGRAFTFPPRKANPPATATVEDNEPNSLQRPSSGIISLHSPLSPLTPESPTFPDGIMSPLWFSKHQVLLPSALISFFNFTMEAGTSTLHDNRLKSEINALRTSITSSSYKLRLLIVLVADSEGSEMLTNDRLANIRRGTNLDPRSLFLMPHGLSTIEVGGFVGTILASLQSSCVEYYRDLSKHARRKRNRGTTPLPTAPPVSGTSQTLSIQGWTVRYEMKLGYFAEFRQEMDAAGHNYEAAYENLVDGEVFEGIASWSPRFDEARMLADVLATRILRCLLWTGQTTSAAQSWANHRWRMLDLVDRKGKGSATYGWQAWEARWSSIMAELIERVDVPIFHVPDHPRLDPTQFEVPDIYAIPEKSFAQEDRLPPWDLLHHEGYWYRRSANRTRVRRKLAMLMPKEDRVEPGPSLASTVTSRTHVYDTYLCPEPHFEFALGDKDTFDHSALLIETVGKAAIHFSQREQKRAVERAGFEIAQEHMKSGRWQQAWTLLGPLWRNLSWRKTGWWILVEEVSWAVRACARNLDDGETLIAVEWELMSDLLTTRANWQYNFSNCLEGLDIEERPHAIVDADSLAPCMTASFTFGAREGHVGEALSAQLTITSRAQPVSTPIQLDEIELTFDGGLMALSLNHSEGAEPAAVSGDGLVEYFETALNESKTSTTVSSPTTPLTPRSVLNLVELTFRPGLRKVFNLNLVPRDSGEVRASQVVLSIREESFYFDIGIKLQEIVPRVDWWHRKDALLSRRKLDLDLHTSIAILPKPPKLQIELPTWRRTYYCDELVYITVRLRNEEIDTADIRLHINLSGIDAPSLSWSSEDADVTSLEGRSVGEVAPRKYIEETVSFRAPKEMQEFSFEIRADYILVSDPNTPISKAFKDSLQIVAPFEANYEFQPRIHPDPWPNYFNINTIDKDDTTARGLKQKWSHTAKIASFATEPLVIKSVELKELSTKNSLPASLTTTSPISEHGVAIQPNDLYQHSFDLELQKKSLEDSHHITLTFELEIIWERSSPFPSAVPTSTTLLVPPLTIPFSEPRLIGSCAYSAIDPSIINMTYTLENPSMHTLTFNLSMEASEEFAFSGPKSCTTQLLPLSRKDIKYNLLPMKQGIWIRPSFKCVDVGFGRTLRCLAGERCRIDRQRGLVVWAQAE</sequence>
<feature type="domain" description="Gryzun putative trafficking through Golgi" evidence="2">
    <location>
        <begin position="664"/>
        <end position="1236"/>
    </location>
</feature>
<dbReference type="Pfam" id="PF11817">
    <property type="entry name" value="Foie-gras_1"/>
    <property type="match status" value="1"/>
</dbReference>
<accession>A0A8H3EI04</accession>
<dbReference type="InterPro" id="IPR012880">
    <property type="entry name" value="Gryzun"/>
</dbReference>
<organism evidence="4 5">
    <name type="scientific">Gomphillus americanus</name>
    <dbReference type="NCBI Taxonomy" id="1940652"/>
    <lineage>
        <taxon>Eukaryota</taxon>
        <taxon>Fungi</taxon>
        <taxon>Dikarya</taxon>
        <taxon>Ascomycota</taxon>
        <taxon>Pezizomycotina</taxon>
        <taxon>Lecanoromycetes</taxon>
        <taxon>OSLEUM clade</taxon>
        <taxon>Ostropomycetidae</taxon>
        <taxon>Ostropales</taxon>
        <taxon>Graphidaceae</taxon>
        <taxon>Gomphilloideae</taxon>
        <taxon>Gomphillus</taxon>
    </lineage>
</organism>
<evidence type="ECO:0000313" key="4">
    <source>
        <dbReference type="EMBL" id="CAF9905609.1"/>
    </source>
</evidence>
<proteinExistence type="predicted"/>
<dbReference type="Pfam" id="PF07919">
    <property type="entry name" value="Gryzun"/>
    <property type="match status" value="1"/>
</dbReference>
<dbReference type="PANTHER" id="PTHR14374:SF0">
    <property type="entry name" value="TRAFFICKING PROTEIN PARTICLE COMPLEX SUBUNIT 11"/>
    <property type="match status" value="1"/>
</dbReference>
<dbReference type="InterPro" id="IPR021773">
    <property type="entry name" value="TPC11"/>
</dbReference>
<feature type="domain" description="Trafficking protein particle complex subunit 11" evidence="3">
    <location>
        <begin position="353"/>
        <end position="633"/>
    </location>
</feature>
<dbReference type="EMBL" id="CAJPDQ010000002">
    <property type="protein sequence ID" value="CAF9905609.1"/>
    <property type="molecule type" value="Genomic_DNA"/>
</dbReference>
<gene>
    <name evidence="4" type="ORF">GOMPHAMPRED_003285</name>
</gene>
<evidence type="ECO:0000256" key="1">
    <source>
        <dbReference type="SAM" id="MobiDB-lite"/>
    </source>
</evidence>